<keyword evidence="1" id="KW-1133">Transmembrane helix</keyword>
<dbReference type="AlphaFoldDB" id="A0A1F7WX63"/>
<sequence>MAGFTLGSIAAFVSLVLVVLAVASDALFRSTRVFLVGVALLTGDIGMLAADQWEFCFLMIEAGFLPILRTMAVAAIKAKLAFMHIILAVAGLTFGRSLAIFCLWFVATIAFCGYMFIFKDKTRFVMLEERLVKYHNLRVSPLMIGVAFVTLLFLEAPVIPLMAADILCRFLVTIETQAGLRILIETFMAFFTLLLILGVAFDHLARHHHAFYRFRHDTLRQK</sequence>
<feature type="transmembrane region" description="Helical" evidence="1">
    <location>
        <begin position="182"/>
        <end position="205"/>
    </location>
</feature>
<keyword evidence="1" id="KW-0812">Transmembrane</keyword>
<keyword evidence="1" id="KW-0472">Membrane</keyword>
<dbReference type="EMBL" id="MGFH01000055">
    <property type="protein sequence ID" value="OGM06675.1"/>
    <property type="molecule type" value="Genomic_DNA"/>
</dbReference>
<name>A0A1F7WX63_9BACT</name>
<evidence type="ECO:0000256" key="1">
    <source>
        <dbReference type="SAM" id="Phobius"/>
    </source>
</evidence>
<dbReference type="Proteomes" id="UP000178735">
    <property type="component" value="Unassembled WGS sequence"/>
</dbReference>
<feature type="transmembrane region" description="Helical" evidence="1">
    <location>
        <begin position="71"/>
        <end position="92"/>
    </location>
</feature>
<reference evidence="2 3" key="1">
    <citation type="journal article" date="2016" name="Nat. Commun.">
        <title>Thousands of microbial genomes shed light on interconnected biogeochemical processes in an aquifer system.</title>
        <authorList>
            <person name="Anantharaman K."/>
            <person name="Brown C.T."/>
            <person name="Hug L.A."/>
            <person name="Sharon I."/>
            <person name="Castelle C.J."/>
            <person name="Probst A.J."/>
            <person name="Thomas B.C."/>
            <person name="Singh A."/>
            <person name="Wilkins M.J."/>
            <person name="Karaoz U."/>
            <person name="Brodie E.L."/>
            <person name="Williams K.H."/>
            <person name="Hubbard S.S."/>
            <person name="Banfield J.F."/>
        </authorList>
    </citation>
    <scope>NUCLEOTIDE SEQUENCE [LARGE SCALE GENOMIC DNA]</scope>
</reference>
<organism evidence="2 3">
    <name type="scientific">Candidatus Wallbacteria bacterium GWC2_49_35</name>
    <dbReference type="NCBI Taxonomy" id="1817813"/>
    <lineage>
        <taxon>Bacteria</taxon>
        <taxon>Candidatus Walliibacteriota</taxon>
    </lineage>
</organism>
<protein>
    <submittedName>
        <fullName evidence="2">Uncharacterized protein</fullName>
    </submittedName>
</protein>
<accession>A0A1F7WX63</accession>
<comment type="caution">
    <text evidence="2">The sequence shown here is derived from an EMBL/GenBank/DDBJ whole genome shotgun (WGS) entry which is preliminary data.</text>
</comment>
<feature type="transmembrane region" description="Helical" evidence="1">
    <location>
        <begin position="139"/>
        <end position="162"/>
    </location>
</feature>
<evidence type="ECO:0000313" key="3">
    <source>
        <dbReference type="Proteomes" id="UP000178735"/>
    </source>
</evidence>
<gene>
    <name evidence="2" type="ORF">A2008_02260</name>
</gene>
<proteinExistence type="predicted"/>
<evidence type="ECO:0000313" key="2">
    <source>
        <dbReference type="EMBL" id="OGM06675.1"/>
    </source>
</evidence>
<feature type="transmembrane region" description="Helical" evidence="1">
    <location>
        <begin position="98"/>
        <end position="118"/>
    </location>
</feature>
<feature type="transmembrane region" description="Helical" evidence="1">
    <location>
        <begin position="33"/>
        <end position="50"/>
    </location>
</feature>